<evidence type="ECO:0000313" key="2">
    <source>
        <dbReference type="EMBL" id="PON72838.1"/>
    </source>
</evidence>
<proteinExistence type="predicted"/>
<feature type="transmembrane region" description="Helical" evidence="1">
    <location>
        <begin position="47"/>
        <end position="69"/>
    </location>
</feature>
<keyword evidence="1" id="KW-1133">Transmembrane helix</keyword>
<sequence length="105" mass="12197">MSDSLLVHQSLPPLPCSILDIELLLQMTAVLLVLLQLLQHLHILDLAFWFLWIFLVGLMLMLHLLHLFVHIFQCAKDLKLIQFQCTHHLLLHLQLFAVESDQIAD</sequence>
<dbReference type="EMBL" id="JXTB01000037">
    <property type="protein sequence ID" value="PON72838.1"/>
    <property type="molecule type" value="Genomic_DNA"/>
</dbReference>
<dbReference type="Proteomes" id="UP000237105">
    <property type="component" value="Unassembled WGS sequence"/>
</dbReference>
<keyword evidence="1" id="KW-0472">Membrane</keyword>
<keyword evidence="1" id="KW-0812">Transmembrane</keyword>
<evidence type="ECO:0000313" key="3">
    <source>
        <dbReference type="Proteomes" id="UP000237105"/>
    </source>
</evidence>
<reference evidence="3" key="1">
    <citation type="submission" date="2016-06" db="EMBL/GenBank/DDBJ databases">
        <title>Parallel loss of symbiosis genes in relatives of nitrogen-fixing non-legume Parasponia.</title>
        <authorList>
            <person name="Van Velzen R."/>
            <person name="Holmer R."/>
            <person name="Bu F."/>
            <person name="Rutten L."/>
            <person name="Van Zeijl A."/>
            <person name="Liu W."/>
            <person name="Santuari L."/>
            <person name="Cao Q."/>
            <person name="Sharma T."/>
            <person name="Shen D."/>
            <person name="Roswanjaya Y."/>
            <person name="Wardhani T."/>
            <person name="Kalhor M.S."/>
            <person name="Jansen J."/>
            <person name="Van den Hoogen J."/>
            <person name="Gungor B."/>
            <person name="Hartog M."/>
            <person name="Hontelez J."/>
            <person name="Verver J."/>
            <person name="Yang W.-C."/>
            <person name="Schijlen E."/>
            <person name="Repin R."/>
            <person name="Schilthuizen M."/>
            <person name="Schranz E."/>
            <person name="Heidstra R."/>
            <person name="Miyata K."/>
            <person name="Fedorova E."/>
            <person name="Kohlen W."/>
            <person name="Bisseling T."/>
            <person name="Smit S."/>
            <person name="Geurts R."/>
        </authorList>
    </citation>
    <scope>NUCLEOTIDE SEQUENCE [LARGE SCALE GENOMIC DNA]</scope>
    <source>
        <strain evidence="3">cv. WU1-14</strain>
    </source>
</reference>
<dbReference type="AlphaFoldDB" id="A0A2P5DHR3"/>
<comment type="caution">
    <text evidence="2">The sequence shown here is derived from an EMBL/GenBank/DDBJ whole genome shotgun (WGS) entry which is preliminary data.</text>
</comment>
<evidence type="ECO:0008006" key="4">
    <source>
        <dbReference type="Google" id="ProtNLM"/>
    </source>
</evidence>
<protein>
    <recommendedName>
        <fullName evidence="4">Transmembrane protein</fullName>
    </recommendedName>
</protein>
<organism evidence="2 3">
    <name type="scientific">Parasponia andersonii</name>
    <name type="common">Sponia andersonii</name>
    <dbReference type="NCBI Taxonomy" id="3476"/>
    <lineage>
        <taxon>Eukaryota</taxon>
        <taxon>Viridiplantae</taxon>
        <taxon>Streptophyta</taxon>
        <taxon>Embryophyta</taxon>
        <taxon>Tracheophyta</taxon>
        <taxon>Spermatophyta</taxon>
        <taxon>Magnoliopsida</taxon>
        <taxon>eudicotyledons</taxon>
        <taxon>Gunneridae</taxon>
        <taxon>Pentapetalae</taxon>
        <taxon>rosids</taxon>
        <taxon>fabids</taxon>
        <taxon>Rosales</taxon>
        <taxon>Cannabaceae</taxon>
        <taxon>Parasponia</taxon>
    </lineage>
</organism>
<evidence type="ECO:0000256" key="1">
    <source>
        <dbReference type="SAM" id="Phobius"/>
    </source>
</evidence>
<gene>
    <name evidence="2" type="ORF">PanWU01x14_063070</name>
</gene>
<name>A0A2P5DHR3_PARAD</name>
<keyword evidence="3" id="KW-1185">Reference proteome</keyword>
<accession>A0A2P5DHR3</accession>